<protein>
    <submittedName>
        <fullName evidence="1">Diguanylate cyclase</fullName>
    </submittedName>
</protein>
<evidence type="ECO:0000313" key="2">
    <source>
        <dbReference type="Proteomes" id="UP000183210"/>
    </source>
</evidence>
<dbReference type="AlphaFoldDB" id="A0A9X8MGQ8"/>
<dbReference type="RefSeq" id="WP_159435118.1">
    <property type="nucleotide sequence ID" value="NZ_FOEV01000016.1"/>
</dbReference>
<gene>
    <name evidence="1" type="ORF">SAMN05216409_11666</name>
</gene>
<organism evidence="1 2">
    <name type="scientific">Pseudomonas lutea</name>
    <dbReference type="NCBI Taxonomy" id="243924"/>
    <lineage>
        <taxon>Bacteria</taxon>
        <taxon>Pseudomonadati</taxon>
        <taxon>Pseudomonadota</taxon>
        <taxon>Gammaproteobacteria</taxon>
        <taxon>Pseudomonadales</taxon>
        <taxon>Pseudomonadaceae</taxon>
        <taxon>Pseudomonas</taxon>
    </lineage>
</organism>
<sequence length="51" mass="5743">MECWQVWTGYNEALEQAEANTFNLTRSIAQHAENSIKEVDTLIIGASALFQ</sequence>
<proteinExistence type="predicted"/>
<accession>A0A9X8MGQ8</accession>
<comment type="caution">
    <text evidence="1">The sequence shown here is derived from an EMBL/GenBank/DDBJ whole genome shotgun (WGS) entry which is preliminary data.</text>
</comment>
<dbReference type="EMBL" id="FOEV01000016">
    <property type="protein sequence ID" value="SER29954.1"/>
    <property type="molecule type" value="Genomic_DNA"/>
</dbReference>
<evidence type="ECO:0000313" key="1">
    <source>
        <dbReference type="EMBL" id="SER29954.1"/>
    </source>
</evidence>
<reference evidence="1 2" key="1">
    <citation type="submission" date="2016-10" db="EMBL/GenBank/DDBJ databases">
        <authorList>
            <person name="Varghese N."/>
            <person name="Submissions S."/>
        </authorList>
    </citation>
    <scope>NUCLEOTIDE SEQUENCE [LARGE SCALE GENOMIC DNA]</scope>
    <source>
        <strain evidence="1 2">LMG 21974</strain>
    </source>
</reference>
<dbReference type="GeneID" id="300269994"/>
<dbReference type="Proteomes" id="UP000183210">
    <property type="component" value="Unassembled WGS sequence"/>
</dbReference>
<name>A0A9X8MGQ8_9PSED</name>